<dbReference type="InterPro" id="IPR016039">
    <property type="entry name" value="Thiolase-like"/>
</dbReference>
<dbReference type="EMBL" id="CAKKNE010000002">
    <property type="protein sequence ID" value="CAH0367049.1"/>
    <property type="molecule type" value="Genomic_DNA"/>
</dbReference>
<comment type="caution">
    <text evidence="6">The sequence shown here is derived from an EMBL/GenBank/DDBJ whole genome shotgun (WGS) entry which is preliminary data.</text>
</comment>
<dbReference type="AlphaFoldDB" id="A0A8J2SG78"/>
<dbReference type="InterPro" id="IPR050091">
    <property type="entry name" value="PKS_NRPS_Biosynth_Enz"/>
</dbReference>
<dbReference type="SUPFAM" id="SSF47336">
    <property type="entry name" value="ACP-like"/>
    <property type="match status" value="2"/>
</dbReference>
<dbReference type="PROSITE" id="PS50075">
    <property type="entry name" value="CARRIER"/>
    <property type="match status" value="2"/>
</dbReference>
<dbReference type="OrthoDB" id="329835at2759"/>
<reference evidence="6" key="1">
    <citation type="submission" date="2021-11" db="EMBL/GenBank/DDBJ databases">
        <authorList>
            <consortium name="Genoscope - CEA"/>
            <person name="William W."/>
        </authorList>
    </citation>
    <scope>NUCLEOTIDE SEQUENCE</scope>
</reference>
<dbReference type="SMART" id="SM00825">
    <property type="entry name" value="PKS_KS"/>
    <property type="match status" value="1"/>
</dbReference>
<dbReference type="InterPro" id="IPR036736">
    <property type="entry name" value="ACP-like_sf"/>
</dbReference>
<evidence type="ECO:0000259" key="4">
    <source>
        <dbReference type="PROSITE" id="PS50075"/>
    </source>
</evidence>
<dbReference type="SMART" id="SM01294">
    <property type="entry name" value="PKS_PP_betabranch"/>
    <property type="match status" value="1"/>
</dbReference>
<dbReference type="GO" id="GO:0031177">
    <property type="term" value="F:phosphopantetheine binding"/>
    <property type="evidence" value="ECO:0007669"/>
    <property type="project" value="InterPro"/>
</dbReference>
<feature type="domain" description="Ketosynthase family 3 (KS3)" evidence="5">
    <location>
        <begin position="164"/>
        <end position="473"/>
    </location>
</feature>
<dbReference type="Proteomes" id="UP000789595">
    <property type="component" value="Unassembled WGS sequence"/>
</dbReference>
<keyword evidence="3" id="KW-0808">Transferase</keyword>
<sequence>MAAEVTGTTISADAPLMSAGLDSIGATELSNKISAHLNTELSPTLLFDHPSLRSIADALSVDHETEGVLELEFETTAQEPRDSVQRPQQSAKAQSTPAIVEAISSTLSDILGTTVATDAPLMSVGLDSISATEFTNALAEKFDTELPQTLMFDQPTIDAMAGFIAETTEAPISFTLPGGCNDPTALKELGLRAWTANSHWPVSRLAANELQGTSAAYGAFLAPDAFKADPVFFGISRTEARAMDPMAMLVLETTYGALSDSSSNSRAKLANAPIGFFLGAGGSTFSKGLETASGNATKAPSVYSATSGALSVLSGRLSYTLGLTGPCQTTDTACSSSLVAAHQAVSALKLGESPAAAVAGVGVLTVSVSVAFSAAGMLSALGRCHTFDRRADGYCRGEGCGAFYFSTEADDVAVSGTAVQQDGPSASLTAPNGTSQQRLIEAVKAGSGPSLEAHGTGTALGDPIEVCAYFLFL</sequence>
<dbReference type="Pfam" id="PF00109">
    <property type="entry name" value="ketoacyl-synt"/>
    <property type="match status" value="1"/>
</dbReference>
<dbReference type="Gene3D" id="1.10.1200.10">
    <property type="entry name" value="ACP-like"/>
    <property type="match status" value="2"/>
</dbReference>
<evidence type="ECO:0000256" key="2">
    <source>
        <dbReference type="ARBA" id="ARBA00022553"/>
    </source>
</evidence>
<protein>
    <recommendedName>
        <fullName evidence="8">Carrier domain-containing protein</fullName>
    </recommendedName>
</protein>
<keyword evidence="7" id="KW-1185">Reference proteome</keyword>
<keyword evidence="1" id="KW-0596">Phosphopantetheine</keyword>
<evidence type="ECO:0000313" key="6">
    <source>
        <dbReference type="EMBL" id="CAH0367049.1"/>
    </source>
</evidence>
<dbReference type="SUPFAM" id="SSF53901">
    <property type="entry name" value="Thiolase-like"/>
    <property type="match status" value="2"/>
</dbReference>
<organism evidence="6 7">
    <name type="scientific">Pelagomonas calceolata</name>
    <dbReference type="NCBI Taxonomy" id="35677"/>
    <lineage>
        <taxon>Eukaryota</taxon>
        <taxon>Sar</taxon>
        <taxon>Stramenopiles</taxon>
        <taxon>Ochrophyta</taxon>
        <taxon>Pelagophyceae</taxon>
        <taxon>Pelagomonadales</taxon>
        <taxon>Pelagomonadaceae</taxon>
        <taxon>Pelagomonas</taxon>
    </lineage>
</organism>
<dbReference type="InterPro" id="IPR014030">
    <property type="entry name" value="Ketoacyl_synth_N"/>
</dbReference>
<dbReference type="Pfam" id="PF02801">
    <property type="entry name" value="Ketoacyl-synt_C"/>
    <property type="match status" value="1"/>
</dbReference>
<dbReference type="PROSITE" id="PS52004">
    <property type="entry name" value="KS3_2"/>
    <property type="match status" value="1"/>
</dbReference>
<dbReference type="Pfam" id="PF00550">
    <property type="entry name" value="PP-binding"/>
    <property type="match status" value="2"/>
</dbReference>
<dbReference type="SMART" id="SM00823">
    <property type="entry name" value="PKS_PP"/>
    <property type="match status" value="2"/>
</dbReference>
<evidence type="ECO:0000259" key="5">
    <source>
        <dbReference type="PROSITE" id="PS52004"/>
    </source>
</evidence>
<evidence type="ECO:0008006" key="8">
    <source>
        <dbReference type="Google" id="ProtNLM"/>
    </source>
</evidence>
<dbReference type="InterPro" id="IPR009081">
    <property type="entry name" value="PP-bd_ACP"/>
</dbReference>
<evidence type="ECO:0000256" key="1">
    <source>
        <dbReference type="ARBA" id="ARBA00022450"/>
    </source>
</evidence>
<proteinExistence type="predicted"/>
<dbReference type="CDD" id="cd00833">
    <property type="entry name" value="PKS"/>
    <property type="match status" value="1"/>
</dbReference>
<feature type="domain" description="Carrier" evidence="4">
    <location>
        <begin position="1"/>
        <end position="63"/>
    </location>
</feature>
<accession>A0A8J2SG78</accession>
<dbReference type="PANTHER" id="PTHR43775:SF37">
    <property type="entry name" value="SI:DKEY-61P9.11"/>
    <property type="match status" value="1"/>
</dbReference>
<dbReference type="Gene3D" id="3.40.47.10">
    <property type="match status" value="1"/>
</dbReference>
<dbReference type="PROSITE" id="PS00012">
    <property type="entry name" value="PHOSPHOPANTETHEINE"/>
    <property type="match status" value="1"/>
</dbReference>
<keyword evidence="2" id="KW-0597">Phosphoprotein</keyword>
<dbReference type="GO" id="GO:0004312">
    <property type="term" value="F:fatty acid synthase activity"/>
    <property type="evidence" value="ECO:0007669"/>
    <property type="project" value="TreeGrafter"/>
</dbReference>
<feature type="domain" description="Carrier" evidence="4">
    <location>
        <begin position="94"/>
        <end position="168"/>
    </location>
</feature>
<dbReference type="InterPro" id="IPR020841">
    <property type="entry name" value="PKS_Beta-ketoAc_synthase_dom"/>
</dbReference>
<dbReference type="InterPro" id="IPR020806">
    <property type="entry name" value="PKS_PP-bd"/>
</dbReference>
<dbReference type="InterPro" id="IPR006162">
    <property type="entry name" value="Ppantetheine_attach_site"/>
</dbReference>
<dbReference type="GO" id="GO:0006633">
    <property type="term" value="P:fatty acid biosynthetic process"/>
    <property type="evidence" value="ECO:0007669"/>
    <property type="project" value="TreeGrafter"/>
</dbReference>
<name>A0A8J2SG78_9STRA</name>
<dbReference type="PANTHER" id="PTHR43775">
    <property type="entry name" value="FATTY ACID SYNTHASE"/>
    <property type="match status" value="1"/>
</dbReference>
<evidence type="ECO:0000256" key="3">
    <source>
        <dbReference type="ARBA" id="ARBA00022679"/>
    </source>
</evidence>
<evidence type="ECO:0000313" key="7">
    <source>
        <dbReference type="Proteomes" id="UP000789595"/>
    </source>
</evidence>
<dbReference type="InterPro" id="IPR014031">
    <property type="entry name" value="Ketoacyl_synth_C"/>
</dbReference>
<gene>
    <name evidence="6" type="ORF">PECAL_2P00460</name>
</gene>